<dbReference type="InterPro" id="IPR003593">
    <property type="entry name" value="AAA+_ATPase"/>
</dbReference>
<accession>A0A0C7P0Z0</accession>
<dbReference type="PRINTS" id="PR01874">
    <property type="entry name" value="DNAREPAIRADA"/>
</dbReference>
<dbReference type="SUPFAM" id="SSF54211">
    <property type="entry name" value="Ribosomal protein S5 domain 2-like"/>
    <property type="match status" value="1"/>
</dbReference>
<dbReference type="KEGG" id="dtn:DTL3_0348"/>
<evidence type="ECO:0000256" key="6">
    <source>
        <dbReference type="ARBA" id="ARBA00022833"/>
    </source>
</evidence>
<evidence type="ECO:0000256" key="12">
    <source>
        <dbReference type="RuleBase" id="RU003555"/>
    </source>
</evidence>
<keyword evidence="9 12" id="KW-0238">DNA-binding</keyword>
<dbReference type="Pfam" id="PF18073">
    <property type="entry name" value="Zn_ribbon_LapB"/>
    <property type="match status" value="1"/>
</dbReference>
<evidence type="ECO:0000256" key="7">
    <source>
        <dbReference type="ARBA" id="ARBA00022840"/>
    </source>
</evidence>
<organism evidence="14 15">
    <name type="scientific">Defluviitoga tunisiensis</name>
    <dbReference type="NCBI Taxonomy" id="1006576"/>
    <lineage>
        <taxon>Bacteria</taxon>
        <taxon>Thermotogati</taxon>
        <taxon>Thermotogota</taxon>
        <taxon>Thermotogae</taxon>
        <taxon>Petrotogales</taxon>
        <taxon>Petrotogaceae</taxon>
        <taxon>Defluviitoga</taxon>
    </lineage>
</organism>
<evidence type="ECO:0000256" key="2">
    <source>
        <dbReference type="ARBA" id="ARBA00022741"/>
    </source>
</evidence>
<dbReference type="Gene3D" id="3.30.230.10">
    <property type="match status" value="1"/>
</dbReference>
<dbReference type="InterPro" id="IPR020568">
    <property type="entry name" value="Ribosomal_Su5_D2-typ_SF"/>
</dbReference>
<evidence type="ECO:0000313" key="15">
    <source>
        <dbReference type="Proteomes" id="UP000032809"/>
    </source>
</evidence>
<dbReference type="InterPro" id="IPR020588">
    <property type="entry name" value="RecA_ATP-bd"/>
</dbReference>
<dbReference type="RefSeq" id="WP_045087265.1">
    <property type="nucleotide sequence ID" value="NZ_LN824141.1"/>
</dbReference>
<dbReference type="InterPro" id="IPR041166">
    <property type="entry name" value="Rubredoxin_2"/>
</dbReference>
<name>A0A0C7P0Z0_DEFTU</name>
<keyword evidence="8" id="KW-0346">Stress response</keyword>
<keyword evidence="1 12" id="KW-0479">Metal-binding</keyword>
<evidence type="ECO:0000256" key="5">
    <source>
        <dbReference type="ARBA" id="ARBA00022801"/>
    </source>
</evidence>
<evidence type="ECO:0000256" key="3">
    <source>
        <dbReference type="ARBA" id="ARBA00022763"/>
    </source>
</evidence>
<evidence type="ECO:0000256" key="8">
    <source>
        <dbReference type="ARBA" id="ARBA00023016"/>
    </source>
</evidence>
<dbReference type="GO" id="GO:0000725">
    <property type="term" value="P:recombinational repair"/>
    <property type="evidence" value="ECO:0007669"/>
    <property type="project" value="TreeGrafter"/>
</dbReference>
<evidence type="ECO:0000256" key="1">
    <source>
        <dbReference type="ARBA" id="ARBA00022723"/>
    </source>
</evidence>
<dbReference type="OrthoDB" id="9803906at2"/>
<comment type="function">
    <text evidence="12">DNA-dependent ATPase involved in processing of recombination intermediates, plays a role in repairing DNA breaks. Stimulates the branch migration of RecA-mediated strand transfer reactions, allowing the 3' invading strand to extend heteroduplex DNA faster. Binds ssDNA in the presence of ADP but not other nucleotides, has ATPase activity that is stimulated by ssDNA and various branched DNA structures, but inhibited by SSB. Does not have RecA's homology-searching function.</text>
</comment>
<dbReference type="AlphaFoldDB" id="A0A0C7P0Z0"/>
<dbReference type="PROSITE" id="PS50162">
    <property type="entry name" value="RECA_2"/>
    <property type="match status" value="1"/>
</dbReference>
<evidence type="ECO:0000256" key="11">
    <source>
        <dbReference type="NCBIfam" id="TIGR00416"/>
    </source>
</evidence>
<keyword evidence="6 12" id="KW-0862">Zinc</keyword>
<feature type="domain" description="RecA family profile 1" evidence="13">
    <location>
        <begin position="61"/>
        <end position="212"/>
    </location>
</feature>
<evidence type="ECO:0000256" key="4">
    <source>
        <dbReference type="ARBA" id="ARBA00022771"/>
    </source>
</evidence>
<dbReference type="InterPro" id="IPR004504">
    <property type="entry name" value="DNA_repair_RadA"/>
</dbReference>
<dbReference type="Pfam" id="PF13541">
    <property type="entry name" value="ChlI"/>
    <property type="match status" value="1"/>
</dbReference>
<dbReference type="InterPro" id="IPR027417">
    <property type="entry name" value="P-loop_NTPase"/>
</dbReference>
<comment type="similarity">
    <text evidence="12">Belongs to the RecA family. RadA subfamily.</text>
</comment>
<dbReference type="PANTHER" id="PTHR32472:SF10">
    <property type="entry name" value="DNA REPAIR PROTEIN RADA-LIKE PROTEIN"/>
    <property type="match status" value="1"/>
</dbReference>
<keyword evidence="2 12" id="KW-0547">Nucleotide-binding</keyword>
<evidence type="ECO:0000313" key="14">
    <source>
        <dbReference type="EMBL" id="CEP77679.1"/>
    </source>
</evidence>
<gene>
    <name evidence="14" type="primary">radA</name>
    <name evidence="14" type="ORF">DTL3_0348</name>
</gene>
<dbReference type="GO" id="GO:0008270">
    <property type="term" value="F:zinc ion binding"/>
    <property type="evidence" value="ECO:0007669"/>
    <property type="project" value="UniProtKB-KW"/>
</dbReference>
<keyword evidence="10 12" id="KW-0234">DNA repair</keyword>
<evidence type="ECO:0000256" key="9">
    <source>
        <dbReference type="ARBA" id="ARBA00023125"/>
    </source>
</evidence>
<reference evidence="15" key="1">
    <citation type="submission" date="2014-11" db="EMBL/GenBank/DDBJ databases">
        <authorList>
            <person name="Wibberg D."/>
        </authorList>
    </citation>
    <scope>NUCLEOTIDE SEQUENCE [LARGE SCALE GENOMIC DNA]</scope>
    <source>
        <strain evidence="15">L3</strain>
    </source>
</reference>
<dbReference type="STRING" id="1006576.DTL3_0348"/>
<dbReference type="EMBL" id="LN824141">
    <property type="protein sequence ID" value="CEP77679.1"/>
    <property type="molecule type" value="Genomic_DNA"/>
</dbReference>
<protein>
    <recommendedName>
        <fullName evidence="11 12">DNA repair protein RadA</fullName>
    </recommendedName>
</protein>
<dbReference type="GO" id="GO:0005829">
    <property type="term" value="C:cytosol"/>
    <property type="evidence" value="ECO:0007669"/>
    <property type="project" value="TreeGrafter"/>
</dbReference>
<dbReference type="GO" id="GO:0016787">
    <property type="term" value="F:hydrolase activity"/>
    <property type="evidence" value="ECO:0007669"/>
    <property type="project" value="UniProtKB-KW"/>
</dbReference>
<keyword evidence="3 12" id="KW-0227">DNA damage</keyword>
<dbReference type="InterPro" id="IPR014721">
    <property type="entry name" value="Ribsml_uS5_D2-typ_fold_subgr"/>
</dbReference>
<dbReference type="GO" id="GO:0003684">
    <property type="term" value="F:damaged DNA binding"/>
    <property type="evidence" value="ECO:0007669"/>
    <property type="project" value="InterPro"/>
</dbReference>
<keyword evidence="15" id="KW-1185">Reference proteome</keyword>
<sequence>MKKSEKVYVCNNCGYESDKWFAKCPVCQELESAVEYTADIAFDKNIKDAPEIVFIGQEISPPQKISIKLKEINDALNGGLVKGGVYLLSGEPGIGKSTLLTQLADSLDIKEGFIFYISGEESVNQVLQRFERLNIGNKRIALMFESNIELILSALINSKHRPEAIFIDSIQTLKSDEIDSAPGSLLQVRECTRKIVDYAKKTEIPVILVGHVNKEGAIAGPKVLEHMVDCVIQIDLERSSGLRILKVLKNRFGPTDEIIILEITQTGLKPIEDITSFFLSEYSNEPGNTLTVAKVGQRFLPIEIQALVSNPVYGSPRRVTSGVPIDRLLMITAVLSKKLKFPLENKDIFVNTSGGLKITDSSMDLAIALSLISSMLDKPLLYSVIALGEIGLDGRIRGVSLLEKRIEIAQKLGADAVLIPKNKNIDNNNFKVVENVKDLIKLFGKEGSVL</sequence>
<dbReference type="GO" id="GO:0005524">
    <property type="term" value="F:ATP binding"/>
    <property type="evidence" value="ECO:0007669"/>
    <property type="project" value="UniProtKB-UniRule"/>
</dbReference>
<dbReference type="SMART" id="SM00382">
    <property type="entry name" value="AAA"/>
    <property type="match status" value="1"/>
</dbReference>
<dbReference type="Pfam" id="PF13481">
    <property type="entry name" value="AAA_25"/>
    <property type="match status" value="1"/>
</dbReference>
<proteinExistence type="inferred from homology"/>
<dbReference type="HOGENOM" id="CLU_018264_0_1_0"/>
<dbReference type="Gene3D" id="3.40.50.300">
    <property type="entry name" value="P-loop containing nucleotide triphosphate hydrolases"/>
    <property type="match status" value="1"/>
</dbReference>
<dbReference type="PATRIC" id="fig|1006576.9.peg.347"/>
<keyword evidence="4 12" id="KW-0863">Zinc-finger</keyword>
<dbReference type="SUPFAM" id="SSF52540">
    <property type="entry name" value="P-loop containing nucleoside triphosphate hydrolases"/>
    <property type="match status" value="1"/>
</dbReference>
<evidence type="ECO:0000259" key="13">
    <source>
        <dbReference type="PROSITE" id="PS50162"/>
    </source>
</evidence>
<dbReference type="GO" id="GO:0140664">
    <property type="term" value="F:ATP-dependent DNA damage sensor activity"/>
    <property type="evidence" value="ECO:0007669"/>
    <property type="project" value="InterPro"/>
</dbReference>
<keyword evidence="5" id="KW-0378">Hydrolase</keyword>
<keyword evidence="7 12" id="KW-0067">ATP-binding</keyword>
<dbReference type="PANTHER" id="PTHR32472">
    <property type="entry name" value="DNA REPAIR PROTEIN RADA"/>
    <property type="match status" value="1"/>
</dbReference>
<dbReference type="NCBIfam" id="TIGR00416">
    <property type="entry name" value="sms"/>
    <property type="match status" value="1"/>
</dbReference>
<evidence type="ECO:0000256" key="10">
    <source>
        <dbReference type="ARBA" id="ARBA00023204"/>
    </source>
</evidence>
<dbReference type="Proteomes" id="UP000032809">
    <property type="component" value="Chromosome I"/>
</dbReference>